<evidence type="ECO:0000313" key="7">
    <source>
        <dbReference type="EMBL" id="MDQ0506608.1"/>
    </source>
</evidence>
<dbReference type="Proteomes" id="UP001241747">
    <property type="component" value="Unassembled WGS sequence"/>
</dbReference>
<dbReference type="RefSeq" id="WP_237347541.1">
    <property type="nucleotide sequence ID" value="NZ_JABWGX010000039.1"/>
</dbReference>
<gene>
    <name evidence="7" type="ORF">QOZ94_003419</name>
</gene>
<evidence type="ECO:0000259" key="6">
    <source>
        <dbReference type="PROSITE" id="PS50885"/>
    </source>
</evidence>
<keyword evidence="4" id="KW-0472">Membrane</keyword>
<dbReference type="PANTHER" id="PTHR32089">
    <property type="entry name" value="METHYL-ACCEPTING CHEMOTAXIS PROTEIN MCPB"/>
    <property type="match status" value="1"/>
</dbReference>
<comment type="caution">
    <text evidence="7">The sequence shown here is derived from an EMBL/GenBank/DDBJ whole genome shotgun (WGS) entry which is preliminary data.</text>
</comment>
<dbReference type="InterPro" id="IPR004090">
    <property type="entry name" value="Chemotax_Me-accpt_rcpt"/>
</dbReference>
<feature type="transmembrane region" description="Helical" evidence="4">
    <location>
        <begin position="192"/>
        <end position="213"/>
    </location>
</feature>
<reference evidence="7 8" key="1">
    <citation type="submission" date="2023-07" db="EMBL/GenBank/DDBJ databases">
        <title>Genomic Encyclopedia of Type Strains, Phase IV (KMG-IV): sequencing the most valuable type-strain genomes for metagenomic binning, comparative biology and taxonomic classification.</title>
        <authorList>
            <person name="Goeker M."/>
        </authorList>
    </citation>
    <scope>NUCLEOTIDE SEQUENCE [LARGE SCALE GENOMIC DNA]</scope>
    <source>
        <strain evidence="7 8">DSM 3770</strain>
    </source>
</reference>
<dbReference type="SUPFAM" id="SSF58104">
    <property type="entry name" value="Methyl-accepting chemotaxis protein (MCP) signaling domain"/>
    <property type="match status" value="1"/>
</dbReference>
<comment type="similarity">
    <text evidence="2">Belongs to the methyl-accepting chemotaxis (MCP) protein family.</text>
</comment>
<accession>A0ABU0LHN0</accession>
<dbReference type="Gene3D" id="1.10.287.950">
    <property type="entry name" value="Methyl-accepting chemotaxis protein"/>
    <property type="match status" value="1"/>
</dbReference>
<evidence type="ECO:0000256" key="3">
    <source>
        <dbReference type="PROSITE-ProRule" id="PRU00284"/>
    </source>
</evidence>
<dbReference type="SMART" id="SM00283">
    <property type="entry name" value="MA"/>
    <property type="match status" value="1"/>
</dbReference>
<keyword evidence="8" id="KW-1185">Reference proteome</keyword>
<dbReference type="PROSITE" id="PS50885">
    <property type="entry name" value="HAMP"/>
    <property type="match status" value="1"/>
</dbReference>
<proteinExistence type="inferred from homology"/>
<sequence length="565" mass="58976">MSFKHWPLTLKVVSLLLLLAIFSFGAIIYASLQMTAINAVGTAIIEGPAPAIANLARTNRLLRQVEIGIWRLIAGHTPEEDADAKQLIEQVLKDYRTRTDLIQAEAPAFAAEMEQLVQKVQSTMAGDCGSVMREAATATTADEIARVDQVMRTTCSPKIDALANATTGINKKLTATMEAENAAAVALAHQTAWLLTIGMAVGTVLVIGLAVLITRRSIVAPVTDSMSVMTALGHGELEVQVPHTDRRDEVGAIANALVELRAKLQEAARQRIAQAEAEAVAKAQIVRRSKLAEDFVSRIQNLVAGFVHSSSDVADAARNLSATAEETSRQAQAVAAASEQASTNVQTVASASEEMAASVREINGQVAHSAAVADTAFLEAKTSNTHIGALSKAAVDIGDVLGLIKDIAAQTNLLALNATIEAARAGEAGRGFAVVASEVKQLAEQTAKATDEISDKIAEIRQATDSTVDSMAEIIRVITTIKETATAIAGAVEEQGVATAEIAQNCQQAATGTSEVAQNITGVGQAAEMTGGASTQLMTLSTGLSAQASDLRVVVDTFVKDLAAA</sequence>
<dbReference type="PROSITE" id="PS50111">
    <property type="entry name" value="CHEMOTAXIS_TRANSDUC_2"/>
    <property type="match status" value="1"/>
</dbReference>
<organism evidence="7 8">
    <name type="scientific">Xanthobacter agilis</name>
    <dbReference type="NCBI Taxonomy" id="47492"/>
    <lineage>
        <taxon>Bacteria</taxon>
        <taxon>Pseudomonadati</taxon>
        <taxon>Pseudomonadota</taxon>
        <taxon>Alphaproteobacteria</taxon>
        <taxon>Hyphomicrobiales</taxon>
        <taxon>Xanthobacteraceae</taxon>
        <taxon>Xanthobacter</taxon>
    </lineage>
</organism>
<keyword evidence="4" id="KW-0812">Transmembrane</keyword>
<feature type="transmembrane region" description="Helical" evidence="4">
    <location>
        <begin position="12"/>
        <end position="32"/>
    </location>
</feature>
<evidence type="ECO:0000256" key="1">
    <source>
        <dbReference type="ARBA" id="ARBA00023224"/>
    </source>
</evidence>
<feature type="domain" description="Methyl-accepting transducer" evidence="5">
    <location>
        <begin position="309"/>
        <end position="531"/>
    </location>
</feature>
<keyword evidence="1 3" id="KW-0807">Transducer</keyword>
<dbReference type="InterPro" id="IPR004089">
    <property type="entry name" value="MCPsignal_dom"/>
</dbReference>
<dbReference type="EMBL" id="JAUSVY010000008">
    <property type="protein sequence ID" value="MDQ0506608.1"/>
    <property type="molecule type" value="Genomic_DNA"/>
</dbReference>
<evidence type="ECO:0000256" key="4">
    <source>
        <dbReference type="SAM" id="Phobius"/>
    </source>
</evidence>
<name>A0ABU0LHN0_XANAG</name>
<dbReference type="Pfam" id="PF00672">
    <property type="entry name" value="HAMP"/>
    <property type="match status" value="1"/>
</dbReference>
<evidence type="ECO:0000313" key="8">
    <source>
        <dbReference type="Proteomes" id="UP001241747"/>
    </source>
</evidence>
<evidence type="ECO:0000256" key="2">
    <source>
        <dbReference type="ARBA" id="ARBA00029447"/>
    </source>
</evidence>
<protein>
    <submittedName>
        <fullName evidence="7">Methyl-accepting chemotaxis protein</fullName>
    </submittedName>
</protein>
<feature type="domain" description="HAMP" evidence="6">
    <location>
        <begin position="216"/>
        <end position="269"/>
    </location>
</feature>
<dbReference type="Gene3D" id="6.10.340.10">
    <property type="match status" value="1"/>
</dbReference>
<dbReference type="SMART" id="SM00304">
    <property type="entry name" value="HAMP"/>
    <property type="match status" value="1"/>
</dbReference>
<evidence type="ECO:0000259" key="5">
    <source>
        <dbReference type="PROSITE" id="PS50111"/>
    </source>
</evidence>
<dbReference type="PANTHER" id="PTHR32089:SF112">
    <property type="entry name" value="LYSOZYME-LIKE PROTEIN-RELATED"/>
    <property type="match status" value="1"/>
</dbReference>
<dbReference type="PRINTS" id="PR00260">
    <property type="entry name" value="CHEMTRNSDUCR"/>
</dbReference>
<dbReference type="InterPro" id="IPR003660">
    <property type="entry name" value="HAMP_dom"/>
</dbReference>
<dbReference type="Pfam" id="PF00015">
    <property type="entry name" value="MCPsignal"/>
    <property type="match status" value="1"/>
</dbReference>
<keyword evidence="4" id="KW-1133">Transmembrane helix</keyword>